<dbReference type="RefSeq" id="WP_190055875.1">
    <property type="nucleotide sequence ID" value="NZ_BMWH01000002.1"/>
</dbReference>
<comment type="caution">
    <text evidence="3">The sequence shown here is derived from an EMBL/GenBank/DDBJ whole genome shotgun (WGS) entry which is preliminary data.</text>
</comment>
<feature type="compositionally biased region" description="Acidic residues" evidence="1">
    <location>
        <begin position="85"/>
        <end position="101"/>
    </location>
</feature>
<feature type="compositionally biased region" description="Basic and acidic residues" evidence="1">
    <location>
        <begin position="167"/>
        <end position="176"/>
    </location>
</feature>
<feature type="transmembrane region" description="Helical" evidence="2">
    <location>
        <begin position="220"/>
        <end position="240"/>
    </location>
</feature>
<name>A0A918QVX0_9ACTN</name>
<keyword evidence="2" id="KW-1133">Transmembrane helix</keyword>
<feature type="compositionally biased region" description="Basic and acidic residues" evidence="1">
    <location>
        <begin position="117"/>
        <end position="126"/>
    </location>
</feature>
<feature type="compositionally biased region" description="Acidic residues" evidence="1">
    <location>
        <begin position="127"/>
        <end position="136"/>
    </location>
</feature>
<gene>
    <name evidence="3" type="ORF">GCM10010389_08070</name>
</gene>
<organism evidence="3 4">
    <name type="scientific">Streptomyces echinoruber</name>
    <dbReference type="NCBI Taxonomy" id="68898"/>
    <lineage>
        <taxon>Bacteria</taxon>
        <taxon>Bacillati</taxon>
        <taxon>Actinomycetota</taxon>
        <taxon>Actinomycetes</taxon>
        <taxon>Kitasatosporales</taxon>
        <taxon>Streptomycetaceae</taxon>
        <taxon>Streptomyces</taxon>
    </lineage>
</organism>
<evidence type="ECO:0000256" key="1">
    <source>
        <dbReference type="SAM" id="MobiDB-lite"/>
    </source>
</evidence>
<dbReference type="Proteomes" id="UP000623010">
    <property type="component" value="Unassembled WGS sequence"/>
</dbReference>
<keyword evidence="2" id="KW-0472">Membrane</keyword>
<feature type="compositionally biased region" description="Low complexity" evidence="1">
    <location>
        <begin position="14"/>
        <end position="28"/>
    </location>
</feature>
<evidence type="ECO:0000313" key="4">
    <source>
        <dbReference type="Proteomes" id="UP000623010"/>
    </source>
</evidence>
<feature type="transmembrane region" description="Helical" evidence="2">
    <location>
        <begin position="260"/>
        <end position="277"/>
    </location>
</feature>
<accession>A0A918QVX0</accession>
<keyword evidence="4" id="KW-1185">Reference proteome</keyword>
<protein>
    <submittedName>
        <fullName evidence="3">Uncharacterized protein</fullName>
    </submittedName>
</protein>
<evidence type="ECO:0000256" key="2">
    <source>
        <dbReference type="SAM" id="Phobius"/>
    </source>
</evidence>
<feature type="compositionally biased region" description="Basic and acidic residues" evidence="1">
    <location>
        <begin position="1"/>
        <end position="13"/>
    </location>
</feature>
<dbReference type="AlphaFoldDB" id="A0A918QVX0"/>
<keyword evidence="2" id="KW-0812">Transmembrane</keyword>
<proteinExistence type="predicted"/>
<dbReference type="EMBL" id="BMWH01000002">
    <property type="protein sequence ID" value="GGZ73038.1"/>
    <property type="molecule type" value="Genomic_DNA"/>
</dbReference>
<reference evidence="3" key="2">
    <citation type="submission" date="2020-09" db="EMBL/GenBank/DDBJ databases">
        <authorList>
            <person name="Sun Q."/>
            <person name="Ohkuma M."/>
        </authorList>
    </citation>
    <scope>NUCLEOTIDE SEQUENCE</scope>
    <source>
        <strain evidence="3">JCM 5016</strain>
    </source>
</reference>
<reference evidence="3" key="1">
    <citation type="journal article" date="2014" name="Int. J. Syst. Evol. Microbiol.">
        <title>Complete genome sequence of Corynebacterium casei LMG S-19264T (=DSM 44701T), isolated from a smear-ripened cheese.</title>
        <authorList>
            <consortium name="US DOE Joint Genome Institute (JGI-PGF)"/>
            <person name="Walter F."/>
            <person name="Albersmeier A."/>
            <person name="Kalinowski J."/>
            <person name="Ruckert C."/>
        </authorList>
    </citation>
    <scope>NUCLEOTIDE SEQUENCE</scope>
    <source>
        <strain evidence="3">JCM 5016</strain>
    </source>
</reference>
<feature type="region of interest" description="Disordered" evidence="1">
    <location>
        <begin position="1"/>
        <end position="195"/>
    </location>
</feature>
<evidence type="ECO:0000313" key="3">
    <source>
        <dbReference type="EMBL" id="GGZ73038.1"/>
    </source>
</evidence>
<sequence length="324" mass="35352">MTTHHTEPDEAEARAALLRLGARPAGHALTDDVDDQAAAPAAPAAVPPMPDRPPTVGVPGPRRDGAPRLPDWWNSHKPELSVVDEQPEPAADTDEHDDAGDEPAAPESRRHRVLRILKGERAADSSERDDEDEDEIRETGGRRPRLRRVSKEPAADQGEESGEYDDEIRPAGEGRGRWRRPAATSGYERPRFSTPVFPRAGRERKSFAQAWREVDPATKWGLYHLTGLAGGLMLGVVGYATDVTASLAESPLPLRDNPAAYFWGAGAVLVVAVDRVTRRWFWLIGWCTRAVTTSVVVGAVLHGFTAGEAVANMPTLLDHLAHQH</sequence>
<feature type="compositionally biased region" description="Acidic residues" evidence="1">
    <location>
        <begin position="157"/>
        <end position="166"/>
    </location>
</feature>